<comment type="caution">
    <text evidence="1">The sequence shown here is derived from an EMBL/GenBank/DDBJ whole genome shotgun (WGS) entry which is preliminary data.</text>
</comment>
<keyword evidence="2" id="KW-1185">Reference proteome</keyword>
<organism evidence="1 2">
    <name type="scientific">Lecanicillium saksenae</name>
    <dbReference type="NCBI Taxonomy" id="468837"/>
    <lineage>
        <taxon>Eukaryota</taxon>
        <taxon>Fungi</taxon>
        <taxon>Dikarya</taxon>
        <taxon>Ascomycota</taxon>
        <taxon>Pezizomycotina</taxon>
        <taxon>Sordariomycetes</taxon>
        <taxon>Hypocreomycetidae</taxon>
        <taxon>Hypocreales</taxon>
        <taxon>Cordycipitaceae</taxon>
        <taxon>Lecanicillium</taxon>
    </lineage>
</organism>
<protein>
    <submittedName>
        <fullName evidence="1">Uncharacterized protein</fullName>
    </submittedName>
</protein>
<evidence type="ECO:0000313" key="2">
    <source>
        <dbReference type="Proteomes" id="UP001148737"/>
    </source>
</evidence>
<dbReference type="EMBL" id="JANAKD010000001">
    <property type="protein sequence ID" value="KAJ3499846.1"/>
    <property type="molecule type" value="Genomic_DNA"/>
</dbReference>
<reference evidence="1" key="1">
    <citation type="submission" date="2022-07" db="EMBL/GenBank/DDBJ databases">
        <title>Genome Sequence of Lecanicillium saksenae.</title>
        <authorList>
            <person name="Buettner E."/>
        </authorList>
    </citation>
    <scope>NUCLEOTIDE SEQUENCE</scope>
    <source>
        <strain evidence="1">VT-O1</strain>
    </source>
</reference>
<gene>
    <name evidence="1" type="ORF">NLG97_g36</name>
</gene>
<name>A0ACC1R980_9HYPO</name>
<accession>A0ACC1R980</accession>
<evidence type="ECO:0000313" key="1">
    <source>
        <dbReference type="EMBL" id="KAJ3499846.1"/>
    </source>
</evidence>
<dbReference type="Proteomes" id="UP001148737">
    <property type="component" value="Unassembled WGS sequence"/>
</dbReference>
<proteinExistence type="predicted"/>
<sequence>MAVVSSSVASAPLQLQRFSAVYPDLEDALRDHVDSHGLLEPFKTRFIQNIKHNALGGSCEFGLSVPDCVSLLQGGVHLSNEQYLRAAALGWMVELLKSVFNVCNDLRDGCDTRTGKPCWFRVDDVGLTAINDASMVKSAIYILLKKYFREHSSYAALVELFHEVAFETQLGHLSDAVAAERADKVDSPMEKQACEPTGVLKSGLYSYYLPVALALYQLDLATERNLTQAKRILVCLGEYSQAEAEASGLGVEQFRRETRNQMQTMIENVDESDGLRKELFWNILSRRAPCYLSLPSPVAGNLVPNISVTFLASIRTITAGVAGFGSHASLALANREEMHTPVSPIHADLLDVDNIDLTAALVDVETIKDISVIIMPLSNAVAVATKFWARRGNDD</sequence>